<comment type="caution">
    <text evidence="4">The sequence shown here is derived from an EMBL/GenBank/DDBJ whole genome shotgun (WGS) entry which is preliminary data.</text>
</comment>
<dbReference type="Proteomes" id="UP000434639">
    <property type="component" value="Unassembled WGS sequence"/>
</dbReference>
<dbReference type="GO" id="GO:0005829">
    <property type="term" value="C:cytosol"/>
    <property type="evidence" value="ECO:0007669"/>
    <property type="project" value="TreeGrafter"/>
</dbReference>
<keyword evidence="1 4" id="KW-0378">Hydrolase</keyword>
<dbReference type="CDD" id="cd00455">
    <property type="entry name" value="nuc_hydro"/>
    <property type="match status" value="1"/>
</dbReference>
<dbReference type="InterPro" id="IPR001910">
    <property type="entry name" value="Inosine/uridine_hydrolase_dom"/>
</dbReference>
<sequence length="308" mass="34028">MKVLLFCDPGIDDSLAIIYALNHPGIDLAGIVTSYGNVTKKQATINAAYLTSLGGRPDIPVIAGAEFPLTGESTAFYPEIHGDDGMGPIRPPDNSPGNYQEFSYVFKIIAEHLNDLIIVDVGRSTSLALAFNLNVSLMKRVQRIYLMGGAFLVPGNVTPCAEANFHGDPIAANVVLKYGKEIYISPLNITNQAIITREIASYIYTASHSPFKELIPPITEYYSAYYRKMNPGMRGAPVHDVVPLYHLMNPSFIVTKERKTEVLICREGKGTSVADFRNSSRNDGSRRHIAISFDYRHYIADFIKTMTD</sequence>
<dbReference type="Gene3D" id="3.90.245.10">
    <property type="entry name" value="Ribonucleoside hydrolase-like"/>
    <property type="match status" value="1"/>
</dbReference>
<evidence type="ECO:0000313" key="5">
    <source>
        <dbReference type="Proteomes" id="UP000434639"/>
    </source>
</evidence>
<proteinExistence type="predicted"/>
<dbReference type="PANTHER" id="PTHR12304">
    <property type="entry name" value="INOSINE-URIDINE PREFERRING NUCLEOSIDE HYDROLASE"/>
    <property type="match status" value="1"/>
</dbReference>
<dbReference type="PANTHER" id="PTHR12304:SF4">
    <property type="entry name" value="URIDINE NUCLEOSIDASE"/>
    <property type="match status" value="1"/>
</dbReference>
<dbReference type="OrthoDB" id="9797882at2"/>
<keyword evidence="5" id="KW-1185">Reference proteome</keyword>
<evidence type="ECO:0000259" key="3">
    <source>
        <dbReference type="Pfam" id="PF01156"/>
    </source>
</evidence>
<protein>
    <submittedName>
        <fullName evidence="4">Nucleoside hydrolase</fullName>
    </submittedName>
</protein>
<dbReference type="EMBL" id="WMIB01000036">
    <property type="protein sequence ID" value="MTH55681.1"/>
    <property type="molecule type" value="Genomic_DNA"/>
</dbReference>
<dbReference type="SUPFAM" id="SSF53590">
    <property type="entry name" value="Nucleoside hydrolase"/>
    <property type="match status" value="1"/>
</dbReference>
<dbReference type="Pfam" id="PF01156">
    <property type="entry name" value="IU_nuc_hydro"/>
    <property type="match status" value="1"/>
</dbReference>
<dbReference type="RefSeq" id="WP_155114179.1">
    <property type="nucleotide sequence ID" value="NZ_WMIB01000036.1"/>
</dbReference>
<name>A0A7X2V735_9BACI</name>
<keyword evidence="2" id="KW-0326">Glycosidase</keyword>
<evidence type="ECO:0000256" key="2">
    <source>
        <dbReference type="ARBA" id="ARBA00023295"/>
    </source>
</evidence>
<gene>
    <name evidence="4" type="ORF">GKZ89_19995</name>
</gene>
<dbReference type="GO" id="GO:0006152">
    <property type="term" value="P:purine nucleoside catabolic process"/>
    <property type="evidence" value="ECO:0007669"/>
    <property type="project" value="TreeGrafter"/>
</dbReference>
<dbReference type="GO" id="GO:0008477">
    <property type="term" value="F:purine nucleosidase activity"/>
    <property type="evidence" value="ECO:0007669"/>
    <property type="project" value="TreeGrafter"/>
</dbReference>
<evidence type="ECO:0000313" key="4">
    <source>
        <dbReference type="EMBL" id="MTH55681.1"/>
    </source>
</evidence>
<dbReference type="InterPro" id="IPR036452">
    <property type="entry name" value="Ribo_hydro-like"/>
</dbReference>
<dbReference type="AlphaFoldDB" id="A0A7X2V735"/>
<dbReference type="InterPro" id="IPR023186">
    <property type="entry name" value="IUNH"/>
</dbReference>
<feature type="domain" description="Inosine/uridine-preferring nucleoside hydrolase" evidence="3">
    <location>
        <begin position="3"/>
        <end position="296"/>
    </location>
</feature>
<evidence type="ECO:0000256" key="1">
    <source>
        <dbReference type="ARBA" id="ARBA00022801"/>
    </source>
</evidence>
<organism evidence="4 5">
    <name type="scientific">Metabacillus mangrovi</name>
    <dbReference type="NCBI Taxonomy" id="1491830"/>
    <lineage>
        <taxon>Bacteria</taxon>
        <taxon>Bacillati</taxon>
        <taxon>Bacillota</taxon>
        <taxon>Bacilli</taxon>
        <taxon>Bacillales</taxon>
        <taxon>Bacillaceae</taxon>
        <taxon>Metabacillus</taxon>
    </lineage>
</organism>
<reference evidence="4 5" key="1">
    <citation type="journal article" date="2017" name="Int. J. Syst. Evol. Microbiol.">
        <title>Bacillus mangrovi sp. nov., isolated from a sediment sample from a mangrove forest.</title>
        <authorList>
            <person name="Gupta V."/>
            <person name="Singh P.K."/>
            <person name="Korpole S."/>
            <person name="Tanuku N.R.S."/>
            <person name="Pinnaka A.K."/>
        </authorList>
    </citation>
    <scope>NUCLEOTIDE SEQUENCE [LARGE SCALE GENOMIC DNA]</scope>
    <source>
        <strain evidence="4 5">KCTC 33872</strain>
    </source>
</reference>
<accession>A0A7X2V735</accession>